<dbReference type="GO" id="GO:0003677">
    <property type="term" value="F:DNA binding"/>
    <property type="evidence" value="ECO:0007669"/>
    <property type="project" value="InterPro"/>
</dbReference>
<dbReference type="Proteomes" id="UP000215931">
    <property type="component" value="Unassembled WGS sequence"/>
</dbReference>
<dbReference type="InterPro" id="IPR013321">
    <property type="entry name" value="Arc_rbn_hlx_hlx"/>
</dbReference>
<sequence length="206" mass="23333">MSDDDREKYPSELAERFQVRLPPGLRDRIKEAADKNSRSMNAEIVARLEDFPTLQKTLFATTRERAKLADDKERLEWELDRLEDFRKRFFNKDGKPAPVLAIPQPLLDRISLEAEQNHRTLDAEAIAALEVAFPPKSIDINLLSVFLESLIGVSAPDGNSDYLNYINNALADAKQPWTVRAGWDGEVSFVPYATRAEQSNDEGGEE</sequence>
<dbReference type="EMBL" id="NPKH01000021">
    <property type="protein sequence ID" value="PAP94502.1"/>
    <property type="molecule type" value="Genomic_DNA"/>
</dbReference>
<dbReference type="Gene3D" id="1.10.1220.10">
    <property type="entry name" value="Met repressor-like"/>
    <property type="match status" value="2"/>
</dbReference>
<organism evidence="2 3">
    <name type="scientific">Mesorhizobium wenxiniae</name>
    <dbReference type="NCBI Taxonomy" id="2014805"/>
    <lineage>
        <taxon>Bacteria</taxon>
        <taxon>Pseudomonadati</taxon>
        <taxon>Pseudomonadota</taxon>
        <taxon>Alphaproteobacteria</taxon>
        <taxon>Hyphomicrobiales</taxon>
        <taxon>Phyllobacteriaceae</taxon>
        <taxon>Mesorhizobium</taxon>
    </lineage>
</organism>
<feature type="domain" description="Arc-like DNA binding" evidence="1">
    <location>
        <begin position="14"/>
        <end position="50"/>
    </location>
</feature>
<accession>A0A271KFE2</accession>
<name>A0A271KFE2_9HYPH</name>
<keyword evidence="3" id="KW-1185">Reference proteome</keyword>
<reference evidence="2 3" key="1">
    <citation type="submission" date="2017-08" db="EMBL/GenBank/DDBJ databases">
        <title>Mesorhizobium wenxinae sp. nov., a novel rhizobial species isolated from root nodules of chickpea (Cicer arietinum L.).</title>
        <authorList>
            <person name="Zhang J."/>
        </authorList>
    </citation>
    <scope>NUCLEOTIDE SEQUENCE [LARGE SCALE GENOMIC DNA]</scope>
    <source>
        <strain evidence="3">WYCCWR 10019</strain>
    </source>
</reference>
<dbReference type="OrthoDB" id="6890552at2"/>
<proteinExistence type="predicted"/>
<evidence type="ECO:0000313" key="3">
    <source>
        <dbReference type="Proteomes" id="UP000215931"/>
    </source>
</evidence>
<dbReference type="Pfam" id="PF03869">
    <property type="entry name" value="Arc"/>
    <property type="match status" value="1"/>
</dbReference>
<protein>
    <recommendedName>
        <fullName evidence="1">Arc-like DNA binding domain-containing protein</fullName>
    </recommendedName>
</protein>
<evidence type="ECO:0000259" key="1">
    <source>
        <dbReference type="Pfam" id="PF03869"/>
    </source>
</evidence>
<dbReference type="AlphaFoldDB" id="A0A271KFE2"/>
<dbReference type="InterPro" id="IPR005569">
    <property type="entry name" value="Arc_DNA-bd_dom"/>
</dbReference>
<gene>
    <name evidence="2" type="ORF">CIT31_16010</name>
</gene>
<dbReference type="SUPFAM" id="SSF47598">
    <property type="entry name" value="Ribbon-helix-helix"/>
    <property type="match status" value="2"/>
</dbReference>
<evidence type="ECO:0000313" key="2">
    <source>
        <dbReference type="EMBL" id="PAP94502.1"/>
    </source>
</evidence>
<dbReference type="GO" id="GO:0006355">
    <property type="term" value="P:regulation of DNA-templated transcription"/>
    <property type="evidence" value="ECO:0007669"/>
    <property type="project" value="InterPro"/>
</dbReference>
<dbReference type="InterPro" id="IPR010985">
    <property type="entry name" value="Ribbon_hlx_hlx"/>
</dbReference>
<dbReference type="RefSeq" id="WP_095519424.1">
    <property type="nucleotide sequence ID" value="NZ_NPKH01000021.1"/>
</dbReference>
<comment type="caution">
    <text evidence="2">The sequence shown here is derived from an EMBL/GenBank/DDBJ whole genome shotgun (WGS) entry which is preliminary data.</text>
</comment>